<dbReference type="AlphaFoldDB" id="A0AAN6IX64"/>
<dbReference type="InterPro" id="IPR020999">
    <property type="entry name" value="Chitin_synth_reg_RCR"/>
</dbReference>
<dbReference type="Pfam" id="PF12273">
    <property type="entry name" value="RCR"/>
    <property type="match status" value="1"/>
</dbReference>
<dbReference type="EMBL" id="JAJGCB010000002">
    <property type="protein sequence ID" value="KAJ8994589.1"/>
    <property type="molecule type" value="Genomic_DNA"/>
</dbReference>
<evidence type="ECO:0000313" key="4">
    <source>
        <dbReference type="Proteomes" id="UP001161757"/>
    </source>
</evidence>
<comment type="caution">
    <text evidence="3">The sequence shown here is derived from an EMBL/GenBank/DDBJ whole genome shotgun (WGS) entry which is preliminary data.</text>
</comment>
<organism evidence="3 4">
    <name type="scientific">Exophiala dermatitidis</name>
    <name type="common">Black yeast-like fungus</name>
    <name type="synonym">Wangiella dermatitidis</name>
    <dbReference type="NCBI Taxonomy" id="5970"/>
    <lineage>
        <taxon>Eukaryota</taxon>
        <taxon>Fungi</taxon>
        <taxon>Dikarya</taxon>
        <taxon>Ascomycota</taxon>
        <taxon>Pezizomycotina</taxon>
        <taxon>Eurotiomycetes</taxon>
        <taxon>Chaetothyriomycetidae</taxon>
        <taxon>Chaetothyriales</taxon>
        <taxon>Herpotrichiellaceae</taxon>
        <taxon>Exophiala</taxon>
    </lineage>
</organism>
<proteinExistence type="predicted"/>
<evidence type="ECO:0000256" key="2">
    <source>
        <dbReference type="SAM" id="Phobius"/>
    </source>
</evidence>
<protein>
    <submittedName>
        <fullName evidence="3">Uncharacterized protein</fullName>
    </submittedName>
</protein>
<feature type="compositionally biased region" description="Pro residues" evidence="1">
    <location>
        <begin position="185"/>
        <end position="204"/>
    </location>
</feature>
<evidence type="ECO:0000256" key="1">
    <source>
        <dbReference type="SAM" id="MobiDB-lite"/>
    </source>
</evidence>
<keyword evidence="2" id="KW-0472">Membrane</keyword>
<feature type="region of interest" description="Disordered" evidence="1">
    <location>
        <begin position="145"/>
        <end position="204"/>
    </location>
</feature>
<sequence>MDTLKIFGRQITDGTFNGSNSDNNNGDDFDNNYYWWYSPTAYAIKWAVIATILAALALYLVGGYLHAKRRMRKGLPPLAYHRWLVSRRQRMAFAHQHPQYANQFSFYRNQNTPYGYGQGRHTPYGYGQGQAYPMGAYGPPPPAYGEPDYVPAYTPPAGNKVDPDQNYAPPSGPPPSNDAAGASSAPPPPPADGPSPPPRAHFGG</sequence>
<accession>A0AAN6IX64</accession>
<keyword evidence="2" id="KW-1133">Transmembrane helix</keyword>
<gene>
    <name evidence="3" type="ORF">HRR80_001301</name>
</gene>
<dbReference type="Proteomes" id="UP001161757">
    <property type="component" value="Unassembled WGS sequence"/>
</dbReference>
<name>A0AAN6IX64_EXODE</name>
<evidence type="ECO:0000313" key="3">
    <source>
        <dbReference type="EMBL" id="KAJ8994589.1"/>
    </source>
</evidence>
<feature type="transmembrane region" description="Helical" evidence="2">
    <location>
        <begin position="43"/>
        <end position="65"/>
    </location>
</feature>
<reference evidence="3" key="1">
    <citation type="submission" date="2023-01" db="EMBL/GenBank/DDBJ databases">
        <title>Exophiala dermititidis isolated from Cystic Fibrosis Patient.</title>
        <authorList>
            <person name="Kurbessoian T."/>
            <person name="Crocker A."/>
            <person name="Murante D."/>
            <person name="Hogan D.A."/>
            <person name="Stajich J.E."/>
        </authorList>
    </citation>
    <scope>NUCLEOTIDE SEQUENCE</scope>
    <source>
        <strain evidence="3">Ex8</strain>
    </source>
</reference>
<keyword evidence="2" id="KW-0812">Transmembrane</keyword>